<dbReference type="PANTHER" id="PTHR43064">
    <property type="entry name" value="PHOSPHORIBOSYLAMINOIMIDAZOLE CARBOXYLASE-RELATED"/>
    <property type="match status" value="1"/>
</dbReference>
<proteinExistence type="predicted"/>
<feature type="compositionally biased region" description="Polar residues" evidence="3">
    <location>
        <begin position="113"/>
        <end position="130"/>
    </location>
</feature>
<dbReference type="EC" id="4.1.1.21" evidence="2"/>
<comment type="caution">
    <text evidence="5">The sequence shown here is derived from an EMBL/GenBank/DDBJ whole genome shotgun (WGS) entry which is preliminary data.</text>
</comment>
<dbReference type="PANTHER" id="PTHR43064:SF1">
    <property type="entry name" value="SLL1489 PROTEIN"/>
    <property type="match status" value="1"/>
</dbReference>
<evidence type="ECO:0000256" key="2">
    <source>
        <dbReference type="ARBA" id="ARBA00012329"/>
    </source>
</evidence>
<dbReference type="Proteomes" id="UP001465755">
    <property type="component" value="Unassembled WGS sequence"/>
</dbReference>
<organism evidence="5 6">
    <name type="scientific">Symbiochloris irregularis</name>
    <dbReference type="NCBI Taxonomy" id="706552"/>
    <lineage>
        <taxon>Eukaryota</taxon>
        <taxon>Viridiplantae</taxon>
        <taxon>Chlorophyta</taxon>
        <taxon>core chlorophytes</taxon>
        <taxon>Trebouxiophyceae</taxon>
        <taxon>Trebouxiales</taxon>
        <taxon>Trebouxiaceae</taxon>
        <taxon>Symbiochloris</taxon>
    </lineage>
</organism>
<dbReference type="GO" id="GO:0004638">
    <property type="term" value="F:phosphoribosylaminoimidazole carboxylase activity"/>
    <property type="evidence" value="ECO:0007669"/>
    <property type="project" value="UniProtKB-EC"/>
</dbReference>
<dbReference type="GO" id="GO:0016787">
    <property type="term" value="F:hydrolase activity"/>
    <property type="evidence" value="ECO:0007669"/>
    <property type="project" value="InterPro"/>
</dbReference>
<evidence type="ECO:0000313" key="5">
    <source>
        <dbReference type="EMBL" id="KAK9798617.1"/>
    </source>
</evidence>
<dbReference type="EMBL" id="JALJOQ010000096">
    <property type="protein sequence ID" value="KAK9798617.1"/>
    <property type="molecule type" value="Genomic_DNA"/>
</dbReference>
<feature type="compositionally biased region" description="Low complexity" evidence="3">
    <location>
        <begin position="100"/>
        <end position="112"/>
    </location>
</feature>
<evidence type="ECO:0000313" key="6">
    <source>
        <dbReference type="Proteomes" id="UP001465755"/>
    </source>
</evidence>
<name>A0AAW1NU23_9CHLO</name>
<sequence>MPVGLPVRHVKATQESCAAGVESNLIHSQEGRYIALFDVALSPSIRACRERFNMKTLGQARDGVHDLRQTTGSASLTRKYPCRTSTRPRALLSRNVQQYSNGAANGNGHSGHTATWSPSAGSPSLAQPPQQADTPLLALLKQVAANNLQPEEAVTLLQREALGPQQENALAEVRQTDGHRLPEIVWAPGKTPAQISVVMRQAAAADSSTLAVRIDPDVAAAVMRDLPDATYNQAARTLRWRSEIARKAQKRLAGTIAVVGAATADPMIAEECRAVADAMGCYAFRLPDVSVDRLNGILGSAGAVRAASVVVVITGADGALPSILSGLVSAPVIAVPSLGGPGAALPGTTALAGALAAATAGVAVSHADSGIGAALLAARILRCADRLRSPTPTA</sequence>
<keyword evidence="6" id="KW-1185">Reference proteome</keyword>
<evidence type="ECO:0000256" key="1">
    <source>
        <dbReference type="ARBA" id="ARBA00004747"/>
    </source>
</evidence>
<evidence type="ECO:0000256" key="3">
    <source>
        <dbReference type="SAM" id="MobiDB-lite"/>
    </source>
</evidence>
<dbReference type="InterPro" id="IPR039476">
    <property type="entry name" value="P2CMN_synthase_LarB"/>
</dbReference>
<dbReference type="Gene3D" id="3.40.50.1970">
    <property type="match status" value="1"/>
</dbReference>
<feature type="region of interest" description="Disordered" evidence="3">
    <location>
        <begin position="100"/>
        <end position="130"/>
    </location>
</feature>
<accession>A0AAW1NU23</accession>
<dbReference type="GO" id="GO:0006189">
    <property type="term" value="P:'de novo' IMP biosynthetic process"/>
    <property type="evidence" value="ECO:0007669"/>
    <property type="project" value="InterPro"/>
</dbReference>
<protein>
    <recommendedName>
        <fullName evidence="2">phosphoribosylaminoimidazole carboxylase</fullName>
        <ecNumber evidence="2">4.1.1.21</ecNumber>
    </recommendedName>
</protein>
<comment type="pathway">
    <text evidence="1">Purine metabolism; IMP biosynthesis via de novo pathway; 5-amino-1-(5-phospho-D-ribosyl)imidazole-4-carboxylate from 5-amino-1-(5-phospho-D-ribosyl)imidazole (carboxylase route): step 1/1.</text>
</comment>
<reference evidence="5 6" key="1">
    <citation type="journal article" date="2024" name="Nat. Commun.">
        <title>Phylogenomics reveals the evolutionary origins of lichenization in chlorophyte algae.</title>
        <authorList>
            <person name="Puginier C."/>
            <person name="Libourel C."/>
            <person name="Otte J."/>
            <person name="Skaloud P."/>
            <person name="Haon M."/>
            <person name="Grisel S."/>
            <person name="Petersen M."/>
            <person name="Berrin J.G."/>
            <person name="Delaux P.M."/>
            <person name="Dal Grande F."/>
            <person name="Keller J."/>
        </authorList>
    </citation>
    <scope>NUCLEOTIDE SEQUENCE [LARGE SCALE GENOMIC DNA]</scope>
    <source>
        <strain evidence="5 6">SAG 2036</strain>
    </source>
</reference>
<dbReference type="InterPro" id="IPR000031">
    <property type="entry name" value="PurE_dom"/>
</dbReference>
<dbReference type="AlphaFoldDB" id="A0AAW1NU23"/>
<gene>
    <name evidence="5" type="ORF">WJX73_010265</name>
</gene>
<feature type="domain" description="PurE" evidence="4">
    <location>
        <begin position="254"/>
        <end position="386"/>
    </location>
</feature>
<dbReference type="SUPFAM" id="SSF52255">
    <property type="entry name" value="N5-CAIR mutase (phosphoribosylaminoimidazole carboxylase, PurE)"/>
    <property type="match status" value="1"/>
</dbReference>
<dbReference type="SMART" id="SM01001">
    <property type="entry name" value="AIRC"/>
    <property type="match status" value="1"/>
</dbReference>
<evidence type="ECO:0000259" key="4">
    <source>
        <dbReference type="SMART" id="SM01001"/>
    </source>
</evidence>